<gene>
    <name evidence="1" type="ORF">QQX09_09880</name>
</gene>
<proteinExistence type="predicted"/>
<sequence length="194" mass="21262">MHPIEHGEDGARRIHPEDADEWRAWLAAHHTETTGVWVATWRKASGNVGLTYDALVRQALCFGWIDAVTRKLDDERTLQYCAPRKRGSGWARTNKTRIRELEEAGLIAPAGVAVIAAAKADGSWTLLDDVEDLVVPADLAEAFDDRPGARDAWDGFPPSARKQMLAHVALAKRPATRAARIVAVAEAAARGERL</sequence>
<keyword evidence="2" id="KW-1185">Reference proteome</keyword>
<evidence type="ECO:0000313" key="2">
    <source>
        <dbReference type="Proteomes" id="UP001172728"/>
    </source>
</evidence>
<dbReference type="Proteomes" id="UP001172728">
    <property type="component" value="Unassembled WGS sequence"/>
</dbReference>
<protein>
    <submittedName>
        <fullName evidence="1">YdeI/OmpD-associated family protein</fullName>
    </submittedName>
</protein>
<dbReference type="RefSeq" id="WP_301134088.1">
    <property type="nucleotide sequence ID" value="NZ_JAUHPW010000007.1"/>
</dbReference>
<reference evidence="1" key="1">
    <citation type="submission" date="2023-06" db="EMBL/GenBank/DDBJ databases">
        <title>Sysu t00192.</title>
        <authorList>
            <person name="Gao L."/>
            <person name="Fang B.-Z."/>
            <person name="Li W.-J."/>
        </authorList>
    </citation>
    <scope>NUCLEOTIDE SEQUENCE</scope>
    <source>
        <strain evidence="1">SYSU T00192</strain>
    </source>
</reference>
<evidence type="ECO:0000313" key="1">
    <source>
        <dbReference type="EMBL" id="MDN4476161.1"/>
    </source>
</evidence>
<dbReference type="EMBL" id="JAUHPW010000007">
    <property type="protein sequence ID" value="MDN4476161.1"/>
    <property type="molecule type" value="Genomic_DNA"/>
</dbReference>
<comment type="caution">
    <text evidence="1">The sequence shown here is derived from an EMBL/GenBank/DDBJ whole genome shotgun (WGS) entry which is preliminary data.</text>
</comment>
<dbReference type="Pfam" id="PF13376">
    <property type="entry name" value="OmdA"/>
    <property type="match status" value="1"/>
</dbReference>
<accession>A0ABT8GAK0</accession>
<organism evidence="1 2">
    <name type="scientific">Demequina litoralis</name>
    <dbReference type="NCBI Taxonomy" id="3051660"/>
    <lineage>
        <taxon>Bacteria</taxon>
        <taxon>Bacillati</taxon>
        <taxon>Actinomycetota</taxon>
        <taxon>Actinomycetes</taxon>
        <taxon>Micrococcales</taxon>
        <taxon>Demequinaceae</taxon>
        <taxon>Demequina</taxon>
    </lineage>
</organism>
<name>A0ABT8GAK0_9MICO</name>